<evidence type="ECO:0000313" key="2">
    <source>
        <dbReference type="EMBL" id="DAA04272.1"/>
    </source>
</evidence>
<organism evidence="2">
    <name type="scientific">Drosophila melanogaster</name>
    <name type="common">Fruit fly</name>
    <dbReference type="NCBI Taxonomy" id="7227"/>
    <lineage>
        <taxon>Eukaryota</taxon>
        <taxon>Metazoa</taxon>
        <taxon>Ecdysozoa</taxon>
        <taxon>Arthropoda</taxon>
        <taxon>Hexapoda</taxon>
        <taxon>Insecta</taxon>
        <taxon>Pterygota</taxon>
        <taxon>Neoptera</taxon>
        <taxon>Endopterygota</taxon>
        <taxon>Diptera</taxon>
        <taxon>Brachycera</taxon>
        <taxon>Muscomorpha</taxon>
        <taxon>Ephydroidea</taxon>
        <taxon>Drosophilidae</taxon>
        <taxon>Drosophila</taxon>
        <taxon>Sophophora</taxon>
    </lineage>
</organism>
<dbReference type="Gene3D" id="2.30.42.10">
    <property type="match status" value="1"/>
</dbReference>
<accession>Q6IJE9</accession>
<sequence length="148" mass="16015">MSEELKVVLRRSEQHSGFGFSLLGTTGPPHVIYDIVENSPAADCGAVSEANTTAHRSCSSSAPLCVLCVIPFPSGTGGLAESSHRAAHATPSYPPTGDLRPPLPMTSSTTGHWKQPAKKQKQQLPCWAHFWQRHILDYSRASTRHTAQ</sequence>
<dbReference type="AlphaFoldDB" id="Q6IJE9"/>
<feature type="region of interest" description="Disordered" evidence="1">
    <location>
        <begin position="78"/>
        <end position="101"/>
    </location>
</feature>
<reference evidence="2" key="1">
    <citation type="journal article" date="2003" name="Genome Biol.">
        <title>An integrated gene annotation and transcriptional profiling approach towards the full gene content of the Drosophila genome.</title>
        <authorList>
            <person name="Hild M."/>
            <person name="Beckmann B."/>
            <person name="Haas S.A."/>
            <person name="Koch B."/>
            <person name="Solovyev V."/>
            <person name="Busold C."/>
            <person name="Fellenberg K."/>
            <person name="Boutros M."/>
            <person name="Vingron M."/>
            <person name="Sauer F."/>
            <person name="Hoheisel J.D."/>
            <person name="Paro R."/>
        </authorList>
    </citation>
    <scope>NUCLEOTIDE SEQUENCE</scope>
</reference>
<dbReference type="VEuPathDB" id="VectorBase:FBgn0051158"/>
<gene>
    <name evidence="2" type="ORF">HDC15037</name>
</gene>
<evidence type="ECO:0000256" key="1">
    <source>
        <dbReference type="SAM" id="MobiDB-lite"/>
    </source>
</evidence>
<protein>
    <submittedName>
        <fullName evidence="2">HDC15037</fullName>
    </submittedName>
</protein>
<dbReference type="OrthoDB" id="2157641at2759"/>
<name>Q6IJE9_DROME</name>
<dbReference type="ExpressionAtlas" id="Q6IJE9">
    <property type="expression patterns" value="baseline and differential"/>
</dbReference>
<dbReference type="InterPro" id="IPR036034">
    <property type="entry name" value="PDZ_sf"/>
</dbReference>
<proteinExistence type="predicted"/>
<dbReference type="EMBL" id="BK002767">
    <property type="protein sequence ID" value="DAA04272.1"/>
    <property type="molecule type" value="Genomic_DNA"/>
</dbReference>
<dbReference type="SUPFAM" id="SSF50156">
    <property type="entry name" value="PDZ domain-like"/>
    <property type="match status" value="1"/>
</dbReference>